<keyword evidence="2" id="KW-0863">Zinc-finger</keyword>
<feature type="region of interest" description="Disordered" evidence="4">
    <location>
        <begin position="111"/>
        <end position="168"/>
    </location>
</feature>
<dbReference type="InterPro" id="IPR002893">
    <property type="entry name" value="Znf_MYND"/>
</dbReference>
<dbReference type="Proteomes" id="UP001244341">
    <property type="component" value="Chromosome 11b"/>
</dbReference>
<sequence length="265" mass="28352">MSGGYGGCHPWTDPLSCVITVTLVEQDSDTKLLPADCVSAQEGFRRGSESRASFLLPLRPLPADVKLHTLCKVCSKERANKCAGCGRAAYCSRECQTQAAGALNENGIAPPQVQQQAPQLQQQQQHDPQLQEQQQQQQHDPQLQEQGSELQEESPQEQQGLPTGSQVADPVASALQQLVKPLLPANRAARAAGRVPGKASAPSAAATTKPRKLSGTKQALGQQQGKQPGKQQHRKRKRAGSEGSAGTISSDDEREWLSSSAPTQL</sequence>
<feature type="compositionally biased region" description="Low complexity" evidence="4">
    <location>
        <begin position="111"/>
        <end position="149"/>
    </location>
</feature>
<dbReference type="Pfam" id="PF01753">
    <property type="entry name" value="zf-MYND"/>
    <property type="match status" value="1"/>
</dbReference>
<dbReference type="Gene3D" id="6.10.140.2220">
    <property type="match status" value="1"/>
</dbReference>
<evidence type="ECO:0000259" key="5">
    <source>
        <dbReference type="Pfam" id="PF01753"/>
    </source>
</evidence>
<feature type="domain" description="MYND-type" evidence="5">
    <location>
        <begin position="71"/>
        <end position="99"/>
    </location>
</feature>
<keyword evidence="3" id="KW-0862">Zinc</keyword>
<evidence type="ECO:0000313" key="7">
    <source>
        <dbReference type="Proteomes" id="UP001244341"/>
    </source>
</evidence>
<protein>
    <recommendedName>
        <fullName evidence="5">MYND-type domain-containing protein</fullName>
    </recommendedName>
</protein>
<reference evidence="6 7" key="1">
    <citation type="submission" date="2023-05" db="EMBL/GenBank/DDBJ databases">
        <title>A 100% complete, gapless, phased diploid assembly of the Scenedesmus obliquus UTEX 3031 genome.</title>
        <authorList>
            <person name="Biondi T.C."/>
            <person name="Hanschen E.R."/>
            <person name="Kwon T."/>
            <person name="Eng W."/>
            <person name="Kruse C.P.S."/>
            <person name="Koehler S.I."/>
            <person name="Kunde Y."/>
            <person name="Gleasner C.D."/>
            <person name="You Mak K.T."/>
            <person name="Polle J."/>
            <person name="Hovde B.T."/>
            <person name="Starkenburg S.R."/>
        </authorList>
    </citation>
    <scope>NUCLEOTIDE SEQUENCE [LARGE SCALE GENOMIC DNA]</scope>
    <source>
        <strain evidence="6 7">DOE0152z</strain>
    </source>
</reference>
<feature type="compositionally biased region" description="Low complexity" evidence="4">
    <location>
        <begin position="189"/>
        <end position="208"/>
    </location>
</feature>
<feature type="compositionally biased region" description="Low complexity" evidence="4">
    <location>
        <begin position="217"/>
        <end position="230"/>
    </location>
</feature>
<organism evidence="6 7">
    <name type="scientific">Tetradesmus obliquus</name>
    <name type="common">Green alga</name>
    <name type="synonym">Acutodesmus obliquus</name>
    <dbReference type="NCBI Taxonomy" id="3088"/>
    <lineage>
        <taxon>Eukaryota</taxon>
        <taxon>Viridiplantae</taxon>
        <taxon>Chlorophyta</taxon>
        <taxon>core chlorophytes</taxon>
        <taxon>Chlorophyceae</taxon>
        <taxon>CS clade</taxon>
        <taxon>Sphaeropleales</taxon>
        <taxon>Scenedesmaceae</taxon>
        <taxon>Tetradesmus</taxon>
    </lineage>
</organism>
<proteinExistence type="predicted"/>
<evidence type="ECO:0000256" key="3">
    <source>
        <dbReference type="ARBA" id="ARBA00022833"/>
    </source>
</evidence>
<evidence type="ECO:0000256" key="1">
    <source>
        <dbReference type="ARBA" id="ARBA00022723"/>
    </source>
</evidence>
<feature type="region of interest" description="Disordered" evidence="4">
    <location>
        <begin position="189"/>
        <end position="265"/>
    </location>
</feature>
<evidence type="ECO:0000256" key="2">
    <source>
        <dbReference type="ARBA" id="ARBA00022771"/>
    </source>
</evidence>
<accession>A0ABY8UG91</accession>
<dbReference type="SUPFAM" id="SSF144232">
    <property type="entry name" value="HIT/MYND zinc finger-like"/>
    <property type="match status" value="1"/>
</dbReference>
<evidence type="ECO:0000313" key="6">
    <source>
        <dbReference type="EMBL" id="WIA20180.1"/>
    </source>
</evidence>
<gene>
    <name evidence="6" type="ORF">OEZ85_006028</name>
</gene>
<evidence type="ECO:0000256" key="4">
    <source>
        <dbReference type="SAM" id="MobiDB-lite"/>
    </source>
</evidence>
<name>A0ABY8UG91_TETOB</name>
<keyword evidence="7" id="KW-1185">Reference proteome</keyword>
<keyword evidence="1" id="KW-0479">Metal-binding</keyword>
<dbReference type="EMBL" id="CP126218">
    <property type="protein sequence ID" value="WIA20180.1"/>
    <property type="molecule type" value="Genomic_DNA"/>
</dbReference>